<keyword evidence="4" id="KW-1185">Reference proteome</keyword>
<protein>
    <submittedName>
        <fullName evidence="3">Uncharacterized protein</fullName>
    </submittedName>
</protein>
<reference evidence="3 4" key="1">
    <citation type="submission" date="2022-05" db="EMBL/GenBank/DDBJ databases">
        <authorList>
            <consortium name="Genoscope - CEA"/>
            <person name="William W."/>
        </authorList>
    </citation>
    <scope>NUCLEOTIDE SEQUENCE [LARGE SCALE GENOMIC DNA]</scope>
</reference>
<gene>
    <name evidence="3" type="ORF">PLOB_00015810</name>
</gene>
<organism evidence="3 4">
    <name type="scientific">Porites lobata</name>
    <dbReference type="NCBI Taxonomy" id="104759"/>
    <lineage>
        <taxon>Eukaryota</taxon>
        <taxon>Metazoa</taxon>
        <taxon>Cnidaria</taxon>
        <taxon>Anthozoa</taxon>
        <taxon>Hexacorallia</taxon>
        <taxon>Scleractinia</taxon>
        <taxon>Fungiina</taxon>
        <taxon>Poritidae</taxon>
        <taxon>Porites</taxon>
    </lineage>
</organism>
<feature type="coiled-coil region" evidence="1">
    <location>
        <begin position="63"/>
        <end position="90"/>
    </location>
</feature>
<evidence type="ECO:0000256" key="2">
    <source>
        <dbReference type="SAM" id="MobiDB-lite"/>
    </source>
</evidence>
<dbReference type="Proteomes" id="UP001159405">
    <property type="component" value="Unassembled WGS sequence"/>
</dbReference>
<sequence length="330" mass="38430">MSKRNQRETRSSSSSSSQYQPSPKRLLRDGTPGKDDHHVSLGNIMDKLCNLESRMEDLFGSLKSELSCLRHELNEEIEKVKSTVNDMETSLNAAWDTIKDLQDELKIHAEFRKKHKESLEKHLEDNGVSQSAKAKIALQESQISLLNTKLSEEQEKIIALENYSRRENLRFMNIPEQEHENCTDTVYDIVENGLNINTQNIYFHAVHRVGKPRSPEDSHHHPRPIIARFLCREDRDRVFKAKGRLRHSTDYPDAYITKDYAKAIQLERKELIEAMFIARKKGMSAKVVDRNLVINDNNEKIWNILSSRSPLHQRKRTTVVMRMGLLSYFY</sequence>
<dbReference type="InterPro" id="IPR004244">
    <property type="entry name" value="Transposase_22"/>
</dbReference>
<feature type="compositionally biased region" description="Basic and acidic residues" evidence="2">
    <location>
        <begin position="1"/>
        <end position="10"/>
    </location>
</feature>
<evidence type="ECO:0000256" key="1">
    <source>
        <dbReference type="SAM" id="Coils"/>
    </source>
</evidence>
<feature type="compositionally biased region" description="Basic and acidic residues" evidence="2">
    <location>
        <begin position="26"/>
        <end position="39"/>
    </location>
</feature>
<feature type="region of interest" description="Disordered" evidence="2">
    <location>
        <begin position="1"/>
        <end position="39"/>
    </location>
</feature>
<proteinExistence type="predicted"/>
<dbReference type="PANTHER" id="PTHR11505">
    <property type="entry name" value="L1 TRANSPOSABLE ELEMENT-RELATED"/>
    <property type="match status" value="1"/>
</dbReference>
<comment type="caution">
    <text evidence="3">The sequence shown here is derived from an EMBL/GenBank/DDBJ whole genome shotgun (WGS) entry which is preliminary data.</text>
</comment>
<name>A0ABN8RAC4_9CNID</name>
<keyword evidence="1" id="KW-0175">Coiled coil</keyword>
<dbReference type="EMBL" id="CALNXK010000198">
    <property type="protein sequence ID" value="CAH3175261.1"/>
    <property type="molecule type" value="Genomic_DNA"/>
</dbReference>
<evidence type="ECO:0000313" key="3">
    <source>
        <dbReference type="EMBL" id="CAH3175261.1"/>
    </source>
</evidence>
<dbReference type="Pfam" id="PF02672">
    <property type="entry name" value="CP12"/>
    <property type="match status" value="1"/>
</dbReference>
<evidence type="ECO:0000313" key="4">
    <source>
        <dbReference type="Proteomes" id="UP001159405"/>
    </source>
</evidence>
<accession>A0ABN8RAC4</accession>
<dbReference type="Gene3D" id="3.30.70.1820">
    <property type="entry name" value="L1 transposable element, RRM domain"/>
    <property type="match status" value="1"/>
</dbReference>